<dbReference type="InterPro" id="IPR051675">
    <property type="entry name" value="Endo/Exo/Phosphatase_dom_1"/>
</dbReference>
<dbReference type="Gene3D" id="1.10.150.280">
    <property type="entry name" value="AF1531-like domain"/>
    <property type="match status" value="2"/>
</dbReference>
<accession>A0ABR7YAX4</accession>
<keyword evidence="1" id="KW-0812">Transmembrane</keyword>
<reference evidence="2 3" key="1">
    <citation type="submission" date="2020-08" db="EMBL/GenBank/DDBJ databases">
        <title>Sphingobacterium sp. DN04309 isolated from aquaculture water.</title>
        <authorList>
            <person name="Zhang M."/>
        </authorList>
    </citation>
    <scope>NUCLEOTIDE SEQUENCE [LARGE SCALE GENOMIC DNA]</scope>
    <source>
        <strain evidence="2 3">DN04309</strain>
    </source>
</reference>
<keyword evidence="1" id="KW-1133">Transmembrane helix</keyword>
<keyword evidence="3" id="KW-1185">Reference proteome</keyword>
<organism evidence="2 3">
    <name type="scientific">Sphingobacterium litopenaei</name>
    <dbReference type="NCBI Taxonomy" id="2763500"/>
    <lineage>
        <taxon>Bacteria</taxon>
        <taxon>Pseudomonadati</taxon>
        <taxon>Bacteroidota</taxon>
        <taxon>Sphingobacteriia</taxon>
        <taxon>Sphingobacteriales</taxon>
        <taxon>Sphingobacteriaceae</taxon>
        <taxon>Sphingobacterium</taxon>
    </lineage>
</organism>
<dbReference type="SUPFAM" id="SSF47781">
    <property type="entry name" value="RuvA domain 2-like"/>
    <property type="match status" value="3"/>
</dbReference>
<dbReference type="RefSeq" id="WP_190301329.1">
    <property type="nucleotide sequence ID" value="NZ_JACOIJ010000003.1"/>
</dbReference>
<dbReference type="Proteomes" id="UP000651271">
    <property type="component" value="Unassembled WGS sequence"/>
</dbReference>
<dbReference type="InterPro" id="IPR010994">
    <property type="entry name" value="RuvA_2-like"/>
</dbReference>
<dbReference type="PANTHER" id="PTHR21180:SF32">
    <property type="entry name" value="ENDONUCLEASE_EXONUCLEASE_PHOSPHATASE FAMILY DOMAIN-CONTAINING PROTEIN 1"/>
    <property type="match status" value="1"/>
</dbReference>
<dbReference type="PANTHER" id="PTHR21180">
    <property type="entry name" value="ENDONUCLEASE/EXONUCLEASE/PHOSPHATASE FAMILY DOMAIN-CONTAINING PROTEIN 1"/>
    <property type="match status" value="1"/>
</dbReference>
<name>A0ABR7YAX4_9SPHI</name>
<dbReference type="EMBL" id="JACOIJ010000003">
    <property type="protein sequence ID" value="MBD1428427.1"/>
    <property type="molecule type" value="Genomic_DNA"/>
</dbReference>
<comment type="caution">
    <text evidence="2">The sequence shown here is derived from an EMBL/GenBank/DDBJ whole genome shotgun (WGS) entry which is preliminary data.</text>
</comment>
<sequence>MAKFFKYFQFTTVERNGFILLSLLVLFVNVTLFLFRSFKSEEPIEHRLYTLEENNTKIENDKESEFDFSKPDYSRRSAASRTIHYFKFNPNTIGPEEWERLGLSAKQIKVIQNYISKGGKFYKKEDLKKIYSIYEKDYDRLYPYIVIEGKANEYPKFPERTIPKTDKIANDKVLVVELNSTDTTQLKRLKGIGIVLSARIIKFRDALGGFHQLEQLKEVYGLNEETFDLIKGNLKLSNAQVRKLDVNNLNAEELAKHPYISKKQAQVIVNFRNEHGPFRDFDNLTQNKALDKDFLRKIEPYLEFK</sequence>
<evidence type="ECO:0000256" key="1">
    <source>
        <dbReference type="SAM" id="Phobius"/>
    </source>
</evidence>
<feature type="transmembrane region" description="Helical" evidence="1">
    <location>
        <begin position="17"/>
        <end position="35"/>
    </location>
</feature>
<keyword evidence="1" id="KW-0472">Membrane</keyword>
<evidence type="ECO:0000313" key="3">
    <source>
        <dbReference type="Proteomes" id="UP000651271"/>
    </source>
</evidence>
<proteinExistence type="predicted"/>
<protein>
    <submittedName>
        <fullName evidence="2">Helix-hairpin-helix domain-containing protein</fullName>
    </submittedName>
</protein>
<gene>
    <name evidence="2" type="ORF">H8B04_02400</name>
</gene>
<evidence type="ECO:0000313" key="2">
    <source>
        <dbReference type="EMBL" id="MBD1428427.1"/>
    </source>
</evidence>
<dbReference type="Pfam" id="PF12836">
    <property type="entry name" value="HHH_3"/>
    <property type="match status" value="2"/>
</dbReference>